<gene>
    <name evidence="3" type="ORF">LB941_00660</name>
</gene>
<sequence>MVADATYWADQLRLGRVSFEEMIQMLQRKIANLNPQLNALVSFNPVVGKNTYQQMLDVNDQLFAGLPVPTKILSQAATGLPVTAATKLFKDVVAKEDTNFIKQVKKIGLVPMATTNAPEFGFKNVTDSVLYGNACNPWNLAHTPGGSSGGAAAAVAAGIFPLALASDGGGSIRIPASFNGLVGLKPTRGTIPVGPDSWRSWQGAAIDFALTISMRDTKRLFYGLRSQADTAPYQAPQTEWMHFLDDDFSTRPLRVAINTKSPVGTPVDAAAVAAVEKAASFLQLELGCEIKEDTPKIAGHASMETYYAMNGAETAAMFDEIAQKIGRTVTQKDVEPLTWALNQYGQRLSAKSYIQTLNAWDTAADKVDSFFTQYDLYLTPTTAQTAPKLAARTENIVPELLAPQDISIEENAAMIYEMFEPSLAVTPFTQLANLTGNPALSLPIAISKKMPLGVQLMAAKGREDVLFEVGHAFEEAGMFKLPPFYNGIVN</sequence>
<organism evidence="3 4">
    <name type="scientific">Ligilactobacillus ubinensis</name>
    <dbReference type="NCBI Taxonomy" id="2876789"/>
    <lineage>
        <taxon>Bacteria</taxon>
        <taxon>Bacillati</taxon>
        <taxon>Bacillota</taxon>
        <taxon>Bacilli</taxon>
        <taxon>Lactobacillales</taxon>
        <taxon>Lactobacillaceae</taxon>
        <taxon>Ligilactobacillus</taxon>
    </lineage>
</organism>
<comment type="similarity">
    <text evidence="1">Belongs to the amidase family.</text>
</comment>
<accession>A0A9X2FK69</accession>
<protein>
    <submittedName>
        <fullName evidence="3">Amidase</fullName>
        <ecNumber evidence="3">3.5.1.4</ecNumber>
    </submittedName>
</protein>
<dbReference type="SUPFAM" id="SSF75304">
    <property type="entry name" value="Amidase signature (AS) enzymes"/>
    <property type="match status" value="1"/>
</dbReference>
<dbReference type="InterPro" id="IPR020556">
    <property type="entry name" value="Amidase_CS"/>
</dbReference>
<dbReference type="Pfam" id="PF01425">
    <property type="entry name" value="Amidase"/>
    <property type="match status" value="1"/>
</dbReference>
<keyword evidence="3" id="KW-0378">Hydrolase</keyword>
<dbReference type="Gene3D" id="3.90.1300.10">
    <property type="entry name" value="Amidase signature (AS) domain"/>
    <property type="match status" value="1"/>
</dbReference>
<dbReference type="InterPro" id="IPR023631">
    <property type="entry name" value="Amidase_dom"/>
</dbReference>
<evidence type="ECO:0000313" key="4">
    <source>
        <dbReference type="Proteomes" id="UP001139006"/>
    </source>
</evidence>
<evidence type="ECO:0000313" key="3">
    <source>
        <dbReference type="EMBL" id="MCP0885843.1"/>
    </source>
</evidence>
<evidence type="ECO:0000256" key="1">
    <source>
        <dbReference type="ARBA" id="ARBA00009199"/>
    </source>
</evidence>
<proteinExistence type="inferred from homology"/>
<dbReference type="Proteomes" id="UP001139006">
    <property type="component" value="Unassembled WGS sequence"/>
</dbReference>
<dbReference type="PANTHER" id="PTHR11895">
    <property type="entry name" value="TRANSAMIDASE"/>
    <property type="match status" value="1"/>
</dbReference>
<dbReference type="PROSITE" id="PS00571">
    <property type="entry name" value="AMIDASES"/>
    <property type="match status" value="1"/>
</dbReference>
<dbReference type="PANTHER" id="PTHR11895:SF7">
    <property type="entry name" value="GLUTAMYL-TRNA(GLN) AMIDOTRANSFERASE SUBUNIT A, MITOCHONDRIAL"/>
    <property type="match status" value="1"/>
</dbReference>
<feature type="domain" description="Amidase" evidence="2">
    <location>
        <begin position="21"/>
        <end position="465"/>
    </location>
</feature>
<dbReference type="InterPro" id="IPR000120">
    <property type="entry name" value="Amidase"/>
</dbReference>
<dbReference type="GO" id="GO:0004040">
    <property type="term" value="F:amidase activity"/>
    <property type="evidence" value="ECO:0007669"/>
    <property type="project" value="UniProtKB-EC"/>
</dbReference>
<keyword evidence="4" id="KW-1185">Reference proteome</keyword>
<reference evidence="3 4" key="1">
    <citation type="journal article" date="2023" name="Int. J. Syst. Evol. Microbiol.">
        <title>Ligilactobacillus ubinensis sp. nov., a novel species isolated from the wild ferment of a durian fruit (Durio zibethinus).</title>
        <authorList>
            <person name="Heng Y.C."/>
            <person name="Menon N."/>
            <person name="Chen B."/>
            <person name="Loo B.Z.L."/>
            <person name="Wong G.W.J."/>
            <person name="Lim A.C.H."/>
            <person name="Silvaraju S."/>
            <person name="Kittelmann S."/>
        </authorList>
    </citation>
    <scope>NUCLEOTIDE SEQUENCE [LARGE SCALE GENOMIC DNA]</scope>
    <source>
        <strain evidence="3 4">WILCCON 0076</strain>
    </source>
</reference>
<dbReference type="EMBL" id="JAIULA010000001">
    <property type="protein sequence ID" value="MCP0885843.1"/>
    <property type="molecule type" value="Genomic_DNA"/>
</dbReference>
<evidence type="ECO:0000259" key="2">
    <source>
        <dbReference type="Pfam" id="PF01425"/>
    </source>
</evidence>
<dbReference type="AlphaFoldDB" id="A0A9X2FK69"/>
<name>A0A9X2FK69_9LACO</name>
<dbReference type="InterPro" id="IPR036928">
    <property type="entry name" value="AS_sf"/>
</dbReference>
<comment type="caution">
    <text evidence="3">The sequence shown here is derived from an EMBL/GenBank/DDBJ whole genome shotgun (WGS) entry which is preliminary data.</text>
</comment>
<dbReference type="RefSeq" id="WP_253358564.1">
    <property type="nucleotide sequence ID" value="NZ_JAIULA010000001.1"/>
</dbReference>
<dbReference type="EC" id="3.5.1.4" evidence="3"/>